<sequence length="80" mass="9290">MNKELAEFVARIAFKNSSELSKLIPFLKDHLDQDEYEEYAKTISKITGLVGTEILLKIFEEHPDIDESFKDTIKKYGRLP</sequence>
<accession>A0A143HKR4</accession>
<evidence type="ECO:0000313" key="1">
    <source>
        <dbReference type="EMBL" id="AMX02288.1"/>
    </source>
</evidence>
<dbReference type="KEGG" id="mthd:A3224_06550"/>
<organism evidence="1 2">
    <name type="scientific">Microbulbifer thermotolerans</name>
    <dbReference type="NCBI Taxonomy" id="252514"/>
    <lineage>
        <taxon>Bacteria</taxon>
        <taxon>Pseudomonadati</taxon>
        <taxon>Pseudomonadota</taxon>
        <taxon>Gammaproteobacteria</taxon>
        <taxon>Cellvibrionales</taxon>
        <taxon>Microbulbiferaceae</taxon>
        <taxon>Microbulbifer</taxon>
    </lineage>
</organism>
<dbReference type="EMBL" id="CP014864">
    <property type="protein sequence ID" value="AMX02288.1"/>
    <property type="molecule type" value="Genomic_DNA"/>
</dbReference>
<keyword evidence="2" id="KW-1185">Reference proteome</keyword>
<proteinExistence type="predicted"/>
<dbReference type="Proteomes" id="UP000076077">
    <property type="component" value="Chromosome"/>
</dbReference>
<dbReference type="RefSeq" id="WP_067152743.1">
    <property type="nucleotide sequence ID" value="NZ_CP014864.1"/>
</dbReference>
<evidence type="ECO:0000313" key="2">
    <source>
        <dbReference type="Proteomes" id="UP000076077"/>
    </source>
</evidence>
<reference evidence="2" key="1">
    <citation type="submission" date="2016-03" db="EMBL/GenBank/DDBJ databases">
        <authorList>
            <person name="Lee Y.-S."/>
            <person name="Choi Y.-L."/>
        </authorList>
    </citation>
    <scope>NUCLEOTIDE SEQUENCE [LARGE SCALE GENOMIC DNA]</scope>
    <source>
        <strain evidence="2">DAU221</strain>
    </source>
</reference>
<dbReference type="GeneID" id="76607713"/>
<dbReference type="AlphaFoldDB" id="A0A143HKR4"/>
<protein>
    <submittedName>
        <fullName evidence="1">Uncharacterized protein</fullName>
    </submittedName>
</protein>
<gene>
    <name evidence="1" type="ORF">A3224_06550</name>
</gene>
<dbReference type="OrthoDB" id="9008236at2"/>
<name>A0A143HKR4_MICTH</name>